<feature type="compositionally biased region" description="Low complexity" evidence="1">
    <location>
        <begin position="39"/>
        <end position="50"/>
    </location>
</feature>
<feature type="compositionally biased region" description="Polar residues" evidence="1">
    <location>
        <begin position="51"/>
        <end position="78"/>
    </location>
</feature>
<accession>A0A1D1YTR7</accession>
<gene>
    <name evidence="2" type="ORF">g.36175</name>
</gene>
<reference evidence="2" key="1">
    <citation type="submission" date="2015-07" db="EMBL/GenBank/DDBJ databases">
        <title>Transcriptome Assembly of Anthurium amnicola.</title>
        <authorList>
            <person name="Suzuki J."/>
        </authorList>
    </citation>
    <scope>NUCLEOTIDE SEQUENCE</scope>
</reference>
<protein>
    <submittedName>
        <fullName evidence="2">Uncharacterized protein</fullName>
    </submittedName>
</protein>
<name>A0A1D1YTR7_9ARAE</name>
<feature type="compositionally biased region" description="Low complexity" evidence="1">
    <location>
        <begin position="145"/>
        <end position="188"/>
    </location>
</feature>
<feature type="compositionally biased region" description="Basic residues" evidence="1">
    <location>
        <begin position="270"/>
        <end position="302"/>
    </location>
</feature>
<sequence>MNRTNSKNYAQAAAQQTKNKQAHTNNPHHQQHHHQKQASGSSTSSNFSSSANGKPINNSQTKPQPQHNSTMGNGNISHSAPIKQKNPVQLPTNGHAWESEPTSLIFGPIKTPNAPISSLPSSAGQTLKSGGGLPTTLPTKGVPTFGSLPTNNTITTPTTQATQATPTTVGTSGPGVNNSNNNNNNNSNGTPKTISAQIPPRTHSAPPQFQDSNNKNIGQSGHTPNVGPSRSQPNNVQSAPAVVNNNSPLNNRKDSVSSTVSSNDGQSTFHPHHSSHHPNNHPNHNQHHSHYRQQHSHHHNSHKSNNVVQNNMNIYTQRPRDKSVQHPSPGHLNPAQQPVPTQQGGIPITPMFHPQYRDYPHHMYYTGYHPVPPPNPMFMPYVPQQRPPQMSQPHIPQVNNNFPKPKKSNAIEIIDPSKNAPIQITNINNIQQQQQLPKNSNFKREEAPPAVSDKKLEEPDKERPNSAVPIVDPEKKEKEERLAKEKEEQERKEREEREERERKEKEEQERKER</sequence>
<dbReference type="AlphaFoldDB" id="A0A1D1YTR7"/>
<feature type="compositionally biased region" description="Polar residues" evidence="1">
    <location>
        <begin position="334"/>
        <end position="343"/>
    </location>
</feature>
<proteinExistence type="predicted"/>
<evidence type="ECO:0000256" key="1">
    <source>
        <dbReference type="SAM" id="MobiDB-lite"/>
    </source>
</evidence>
<dbReference type="EMBL" id="GDJX01009922">
    <property type="protein sequence ID" value="JAT58014.1"/>
    <property type="molecule type" value="Transcribed_RNA"/>
</dbReference>
<feature type="compositionally biased region" description="Basic and acidic residues" evidence="1">
    <location>
        <begin position="442"/>
        <end position="464"/>
    </location>
</feature>
<evidence type="ECO:0000313" key="2">
    <source>
        <dbReference type="EMBL" id="JAT58014.1"/>
    </source>
</evidence>
<feature type="region of interest" description="Disordered" evidence="1">
    <location>
        <begin position="1"/>
        <end position="99"/>
    </location>
</feature>
<feature type="non-terminal residue" evidence="2">
    <location>
        <position position="513"/>
    </location>
</feature>
<feature type="compositionally biased region" description="Polar residues" evidence="1">
    <location>
        <begin position="17"/>
        <end position="27"/>
    </location>
</feature>
<feature type="region of interest" description="Disordered" evidence="1">
    <location>
        <begin position="432"/>
        <end position="513"/>
    </location>
</feature>
<organism evidence="2">
    <name type="scientific">Anthurium amnicola</name>
    <dbReference type="NCBI Taxonomy" id="1678845"/>
    <lineage>
        <taxon>Eukaryota</taxon>
        <taxon>Viridiplantae</taxon>
        <taxon>Streptophyta</taxon>
        <taxon>Embryophyta</taxon>
        <taxon>Tracheophyta</taxon>
        <taxon>Spermatophyta</taxon>
        <taxon>Magnoliopsida</taxon>
        <taxon>Liliopsida</taxon>
        <taxon>Araceae</taxon>
        <taxon>Pothoideae</taxon>
        <taxon>Potheae</taxon>
        <taxon>Anthurium</taxon>
    </lineage>
</organism>
<feature type="region of interest" description="Disordered" evidence="1">
    <location>
        <begin position="145"/>
        <end position="305"/>
    </location>
</feature>
<feature type="compositionally biased region" description="Basic and acidic residues" evidence="1">
    <location>
        <begin position="472"/>
        <end position="513"/>
    </location>
</feature>
<feature type="compositionally biased region" description="Polar residues" evidence="1">
    <location>
        <begin position="205"/>
        <end position="269"/>
    </location>
</feature>
<feature type="region of interest" description="Disordered" evidence="1">
    <location>
        <begin position="320"/>
        <end position="343"/>
    </location>
</feature>